<gene>
    <name evidence="1" type="ORF">ACFOZ7_20435</name>
</gene>
<proteinExistence type="predicted"/>
<accession>A0ABD5P4J8</accession>
<dbReference type="RefSeq" id="WP_246972519.1">
    <property type="nucleotide sequence ID" value="NZ_CP095397.1"/>
</dbReference>
<reference evidence="1 2" key="1">
    <citation type="journal article" date="2014" name="Int. J. Syst. Evol. Microbiol.">
        <title>Complete genome sequence of Corynebacterium casei LMG S-19264T (=DSM 44701T), isolated from a smear-ripened cheese.</title>
        <authorList>
            <consortium name="US DOE Joint Genome Institute (JGI-PGF)"/>
            <person name="Walter F."/>
            <person name="Albersmeier A."/>
            <person name="Kalinowski J."/>
            <person name="Ruckert C."/>
        </authorList>
    </citation>
    <scope>NUCLEOTIDE SEQUENCE [LARGE SCALE GENOMIC DNA]</scope>
    <source>
        <strain evidence="1 2">IBRC-M 10912</strain>
    </source>
</reference>
<dbReference type="InterPro" id="IPR006311">
    <property type="entry name" value="TAT_signal"/>
</dbReference>
<sequence length="235" mass="24905">MTRRISAITRRQLLGCVGTTAIATAGVRRASVTADAPAYTSYTYAQTAGDDGPRLRVAWYSTYNGEPTNATSTGETGDGPLEEYVDDYDVETHGPLVRETNVLPGDSGTIGIGLVAEEMNARVRLFPSVSGRLSEVIDVSLWYDTGIFGIGGCAGTATVPANPDLECSLAQFGEAYGPDTEGLLLRPGLDDCLPEGERLCLGIAWRTATAVSNEWQGESVEFGIDVGAEQCGVRR</sequence>
<comment type="caution">
    <text evidence="1">The sequence shown here is derived from an EMBL/GenBank/DDBJ whole genome shotgun (WGS) entry which is preliminary data.</text>
</comment>
<dbReference type="Proteomes" id="UP001595821">
    <property type="component" value="Unassembled WGS sequence"/>
</dbReference>
<organism evidence="1 2">
    <name type="scientific">Natribaculum luteum</name>
    <dbReference type="NCBI Taxonomy" id="1586232"/>
    <lineage>
        <taxon>Archaea</taxon>
        <taxon>Methanobacteriati</taxon>
        <taxon>Methanobacteriota</taxon>
        <taxon>Stenosarchaea group</taxon>
        <taxon>Halobacteria</taxon>
        <taxon>Halobacteriales</taxon>
        <taxon>Natrialbaceae</taxon>
        <taxon>Natribaculum</taxon>
    </lineage>
</organism>
<evidence type="ECO:0000313" key="2">
    <source>
        <dbReference type="Proteomes" id="UP001595821"/>
    </source>
</evidence>
<dbReference type="EMBL" id="JBHSDJ010000131">
    <property type="protein sequence ID" value="MFC4249267.1"/>
    <property type="molecule type" value="Genomic_DNA"/>
</dbReference>
<name>A0ABD5P4J8_9EURY</name>
<protein>
    <submittedName>
        <fullName evidence="1">Uncharacterized protein</fullName>
    </submittedName>
</protein>
<evidence type="ECO:0000313" key="1">
    <source>
        <dbReference type="EMBL" id="MFC4249267.1"/>
    </source>
</evidence>
<dbReference type="AlphaFoldDB" id="A0ABD5P4J8"/>
<dbReference type="PROSITE" id="PS51318">
    <property type="entry name" value="TAT"/>
    <property type="match status" value="1"/>
</dbReference>
<dbReference type="GeneID" id="71853049"/>